<feature type="region of interest" description="Disordered" evidence="1">
    <location>
        <begin position="1"/>
        <end position="41"/>
    </location>
</feature>
<dbReference type="EMBL" id="JAUDFV010000020">
    <property type="protein sequence ID" value="KAL2740905.1"/>
    <property type="molecule type" value="Genomic_DNA"/>
</dbReference>
<proteinExistence type="predicted"/>
<organism evidence="2 3">
    <name type="scientific">Vespula squamosa</name>
    <name type="common">Southern yellow jacket</name>
    <name type="synonym">Wasp</name>
    <dbReference type="NCBI Taxonomy" id="30214"/>
    <lineage>
        <taxon>Eukaryota</taxon>
        <taxon>Metazoa</taxon>
        <taxon>Ecdysozoa</taxon>
        <taxon>Arthropoda</taxon>
        <taxon>Hexapoda</taxon>
        <taxon>Insecta</taxon>
        <taxon>Pterygota</taxon>
        <taxon>Neoptera</taxon>
        <taxon>Endopterygota</taxon>
        <taxon>Hymenoptera</taxon>
        <taxon>Apocrita</taxon>
        <taxon>Aculeata</taxon>
        <taxon>Vespoidea</taxon>
        <taxon>Vespidae</taxon>
        <taxon>Vespinae</taxon>
        <taxon>Vespula</taxon>
    </lineage>
</organism>
<evidence type="ECO:0000313" key="3">
    <source>
        <dbReference type="Proteomes" id="UP001607302"/>
    </source>
</evidence>
<evidence type="ECO:0000256" key="1">
    <source>
        <dbReference type="SAM" id="MobiDB-lite"/>
    </source>
</evidence>
<name>A0ABD2C7U1_VESSQ</name>
<feature type="compositionally biased region" description="Acidic residues" evidence="1">
    <location>
        <begin position="1"/>
        <end position="27"/>
    </location>
</feature>
<evidence type="ECO:0000313" key="2">
    <source>
        <dbReference type="EMBL" id="KAL2740905.1"/>
    </source>
</evidence>
<keyword evidence="3" id="KW-1185">Reference proteome</keyword>
<accession>A0ABD2C7U1</accession>
<protein>
    <submittedName>
        <fullName evidence="2">Uncharacterized protein</fullName>
    </submittedName>
</protein>
<dbReference type="AlphaFoldDB" id="A0ABD2C7U1"/>
<gene>
    <name evidence="2" type="ORF">V1478_001046</name>
</gene>
<sequence length="62" mass="7002">MNAADNDDDDDDDDGDNEDEDEDEDDERNSSSGEGFLLNHTPISKSCGRLILKNDMDCYTWI</sequence>
<comment type="caution">
    <text evidence="2">The sequence shown here is derived from an EMBL/GenBank/DDBJ whole genome shotgun (WGS) entry which is preliminary data.</text>
</comment>
<reference evidence="2 3" key="1">
    <citation type="journal article" date="2024" name="Ann. Entomol. Soc. Am.">
        <title>Genomic analyses of the southern and eastern yellowjacket wasps (Hymenoptera: Vespidae) reveal evolutionary signatures of social life.</title>
        <authorList>
            <person name="Catto M.A."/>
            <person name="Caine P.B."/>
            <person name="Orr S.E."/>
            <person name="Hunt B.G."/>
            <person name="Goodisman M.A.D."/>
        </authorList>
    </citation>
    <scope>NUCLEOTIDE SEQUENCE [LARGE SCALE GENOMIC DNA]</scope>
    <source>
        <strain evidence="2">233</strain>
        <tissue evidence="2">Head and thorax</tissue>
    </source>
</reference>
<dbReference type="Proteomes" id="UP001607302">
    <property type="component" value="Unassembled WGS sequence"/>
</dbReference>